<dbReference type="SUPFAM" id="SSF55729">
    <property type="entry name" value="Acyl-CoA N-acyltransferases (Nat)"/>
    <property type="match status" value="1"/>
</dbReference>
<keyword evidence="3" id="KW-1185">Reference proteome</keyword>
<dbReference type="Proteomes" id="UP000029628">
    <property type="component" value="Unassembled WGS sequence"/>
</dbReference>
<evidence type="ECO:0000313" key="2">
    <source>
        <dbReference type="EMBL" id="KGF47484.1"/>
    </source>
</evidence>
<gene>
    <name evidence="2" type="ORF">HMPREF0872_04795</name>
</gene>
<dbReference type="RefSeq" id="WP_028257451.1">
    <property type="nucleotide sequence ID" value="NZ_JRNT01000009.1"/>
</dbReference>
<dbReference type="AlphaFoldDB" id="A0A096CQ77"/>
<evidence type="ECO:0000259" key="1">
    <source>
        <dbReference type="PROSITE" id="PS51186"/>
    </source>
</evidence>
<comment type="caution">
    <text evidence="2">The sequence shown here is derived from an EMBL/GenBank/DDBJ whole genome shotgun (WGS) entry which is preliminary data.</text>
</comment>
<feature type="domain" description="N-acetyltransferase" evidence="1">
    <location>
        <begin position="3"/>
        <end position="149"/>
    </location>
</feature>
<accession>A0A096CQ77</accession>
<reference evidence="2 3" key="1">
    <citation type="submission" date="2014-07" db="EMBL/GenBank/DDBJ databases">
        <authorList>
            <person name="McCorrison J."/>
            <person name="Sanka R."/>
            <person name="Torralba M."/>
            <person name="Gillis M."/>
            <person name="Haft D.H."/>
            <person name="Methe B."/>
            <person name="Sutton G."/>
            <person name="Nelson K.E."/>
        </authorList>
    </citation>
    <scope>NUCLEOTIDE SEQUENCE [LARGE SCALE GENOMIC DNA]</scope>
    <source>
        <strain evidence="2 3">DNF00314</strain>
    </source>
</reference>
<dbReference type="GO" id="GO:0016747">
    <property type="term" value="F:acyltransferase activity, transferring groups other than amino-acyl groups"/>
    <property type="evidence" value="ECO:0007669"/>
    <property type="project" value="InterPro"/>
</dbReference>
<name>A0A096CQ77_9FIRM</name>
<organism evidence="2 3">
    <name type="scientific">Veillonella montpellierensis DNF00314</name>
    <dbReference type="NCBI Taxonomy" id="1401067"/>
    <lineage>
        <taxon>Bacteria</taxon>
        <taxon>Bacillati</taxon>
        <taxon>Bacillota</taxon>
        <taxon>Negativicutes</taxon>
        <taxon>Veillonellales</taxon>
        <taxon>Veillonellaceae</taxon>
        <taxon>Veillonella</taxon>
    </lineage>
</organism>
<dbReference type="InterPro" id="IPR052777">
    <property type="entry name" value="Acetyltransferase_Enz"/>
</dbReference>
<protein>
    <recommendedName>
        <fullName evidence="1">N-acetyltransferase domain-containing protein</fullName>
    </recommendedName>
</protein>
<dbReference type="PANTHER" id="PTHR43305">
    <property type="entry name" value="FAMILY N-ACETYLTRANSFERASE, PUTATIVE (AFU_ORTHOLOGUE AFUA_2G01380)-RELATED"/>
    <property type="match status" value="1"/>
</dbReference>
<dbReference type="EMBL" id="JRNT01000009">
    <property type="protein sequence ID" value="KGF47484.1"/>
    <property type="molecule type" value="Genomic_DNA"/>
</dbReference>
<dbReference type="Pfam" id="PF00583">
    <property type="entry name" value="Acetyltransf_1"/>
    <property type="match status" value="1"/>
</dbReference>
<dbReference type="eggNOG" id="COG0456">
    <property type="taxonomic scope" value="Bacteria"/>
</dbReference>
<dbReference type="PROSITE" id="PS51186">
    <property type="entry name" value="GNAT"/>
    <property type="match status" value="1"/>
</dbReference>
<dbReference type="InterPro" id="IPR000182">
    <property type="entry name" value="GNAT_dom"/>
</dbReference>
<sequence length="151" mass="17221">MNFELRDGHEHLEETKQLFTEYVRSLGVGCDSKEFNDLGDKYKSERERLYIAYMDGKPAGCVAIRKIDAAHAEMKRLFVRPEFRRTGLGMSLAKIVVEEAKELGYKELLLDSLPSMESAVELYNALGFKKNVDKLSPQKVTTVVHLRLPLV</sequence>
<evidence type="ECO:0000313" key="3">
    <source>
        <dbReference type="Proteomes" id="UP000029628"/>
    </source>
</evidence>
<dbReference type="Gene3D" id="3.40.630.30">
    <property type="match status" value="1"/>
</dbReference>
<dbReference type="PANTHER" id="PTHR43305:SF1">
    <property type="entry name" value="FAMILY N-ACETYLTRANSFERASE, PUTATIVE (AFU_ORTHOLOGUE AFUA_2G01380)-RELATED"/>
    <property type="match status" value="1"/>
</dbReference>
<proteinExistence type="predicted"/>
<dbReference type="InterPro" id="IPR016181">
    <property type="entry name" value="Acyl_CoA_acyltransferase"/>
</dbReference>
<dbReference type="CDD" id="cd04301">
    <property type="entry name" value="NAT_SF"/>
    <property type="match status" value="1"/>
</dbReference>